<accession>L0A432</accession>
<dbReference type="KEGG" id="dpd:Deipe_2486"/>
<comment type="similarity">
    <text evidence="1">Belongs to the AB hydrolase superfamily. FUS2 hydrolase family.</text>
</comment>
<dbReference type="eggNOG" id="COG1073">
    <property type="taxonomic scope" value="Bacteria"/>
</dbReference>
<reference evidence="4" key="1">
    <citation type="submission" date="2012-03" db="EMBL/GenBank/DDBJ databases">
        <title>Complete sequence of chromosome of Deinococcus peraridilitoris DSM 19664.</title>
        <authorList>
            <person name="Lucas S."/>
            <person name="Copeland A."/>
            <person name="Lapidus A."/>
            <person name="Glavina del Rio T."/>
            <person name="Dalin E."/>
            <person name="Tice H."/>
            <person name="Bruce D."/>
            <person name="Goodwin L."/>
            <person name="Pitluck S."/>
            <person name="Peters L."/>
            <person name="Mikhailova N."/>
            <person name="Lu M."/>
            <person name="Kyrpides N."/>
            <person name="Mavromatis K."/>
            <person name="Ivanova N."/>
            <person name="Brettin T."/>
            <person name="Detter J.C."/>
            <person name="Han C."/>
            <person name="Larimer F."/>
            <person name="Land M."/>
            <person name="Hauser L."/>
            <person name="Markowitz V."/>
            <person name="Cheng J.-F."/>
            <person name="Hugenholtz P."/>
            <person name="Woyke T."/>
            <person name="Wu D."/>
            <person name="Pukall R."/>
            <person name="Steenblock K."/>
            <person name="Brambilla E."/>
            <person name="Klenk H.-P."/>
            <person name="Eisen J.A."/>
        </authorList>
    </citation>
    <scope>NUCLEOTIDE SEQUENCE [LARGE SCALE GENOMIC DNA]</scope>
    <source>
        <strain evidence="4">DSM 19664 / LMG 22246 / CIP 109416 / KR-200</strain>
    </source>
</reference>
<name>L0A432_DEIPD</name>
<dbReference type="SUPFAM" id="SSF53474">
    <property type="entry name" value="alpha/beta-Hydrolases"/>
    <property type="match status" value="1"/>
</dbReference>
<dbReference type="PATRIC" id="fig|937777.3.peg.2494"/>
<evidence type="ECO:0000313" key="4">
    <source>
        <dbReference type="Proteomes" id="UP000010467"/>
    </source>
</evidence>
<proteinExistence type="inferred from homology"/>
<evidence type="ECO:0000259" key="2">
    <source>
        <dbReference type="Pfam" id="PF12697"/>
    </source>
</evidence>
<dbReference type="OrthoDB" id="65529at2"/>
<dbReference type="InterPro" id="IPR029058">
    <property type="entry name" value="AB_hydrolase_fold"/>
</dbReference>
<dbReference type="GO" id="GO:0016787">
    <property type="term" value="F:hydrolase activity"/>
    <property type="evidence" value="ECO:0007669"/>
    <property type="project" value="UniProtKB-KW"/>
</dbReference>
<dbReference type="PANTHER" id="PTHR22946">
    <property type="entry name" value="DIENELACTONE HYDROLASE DOMAIN-CONTAINING PROTEIN-RELATED"/>
    <property type="match status" value="1"/>
</dbReference>
<protein>
    <submittedName>
        <fullName evidence="3">Dienelactone hydrolase family protein</fullName>
    </submittedName>
</protein>
<feature type="domain" description="AB hydrolase-1" evidence="2">
    <location>
        <begin position="48"/>
        <end position="226"/>
    </location>
</feature>
<dbReference type="HOGENOM" id="CLU_1101476_0_0_0"/>
<evidence type="ECO:0000256" key="1">
    <source>
        <dbReference type="ARBA" id="ARBA00038115"/>
    </source>
</evidence>
<dbReference type="AlphaFoldDB" id="L0A432"/>
<dbReference type="EMBL" id="CP003382">
    <property type="protein sequence ID" value="AFZ67957.1"/>
    <property type="molecule type" value="Genomic_DNA"/>
</dbReference>
<organism evidence="3 4">
    <name type="scientific">Deinococcus peraridilitoris (strain DSM 19664 / LMG 22246 / CIP 109416 / KR-200)</name>
    <dbReference type="NCBI Taxonomy" id="937777"/>
    <lineage>
        <taxon>Bacteria</taxon>
        <taxon>Thermotogati</taxon>
        <taxon>Deinococcota</taxon>
        <taxon>Deinococci</taxon>
        <taxon>Deinococcales</taxon>
        <taxon>Deinococcaceae</taxon>
        <taxon>Deinococcus</taxon>
    </lineage>
</organism>
<evidence type="ECO:0000313" key="3">
    <source>
        <dbReference type="EMBL" id="AFZ67957.1"/>
    </source>
</evidence>
<keyword evidence="3" id="KW-0378">Hydrolase</keyword>
<gene>
    <name evidence="3" type="ordered locus">Deipe_2486</name>
</gene>
<dbReference type="RefSeq" id="WP_015236259.1">
    <property type="nucleotide sequence ID" value="NC_019793.1"/>
</dbReference>
<keyword evidence="4" id="KW-1185">Reference proteome</keyword>
<dbReference type="STRING" id="937777.Deipe_2486"/>
<dbReference type="InterPro" id="IPR050261">
    <property type="entry name" value="FrsA_esterase"/>
</dbReference>
<dbReference type="InterPro" id="IPR000073">
    <property type="entry name" value="AB_hydrolase_1"/>
</dbReference>
<dbReference type="Pfam" id="PF12697">
    <property type="entry name" value="Abhydrolase_6"/>
    <property type="match status" value="1"/>
</dbReference>
<sequence>MPAQLLLQTDHEHEVAGGRRVSVTFGATRTEIPGVLLLPASGTPTAGVLLLHGYSSHKEAMSETVGQALLRRQIASLAIDLPLHGARADPLRLYSLRQPQEVMGVWRQALRDATLGLRLLQEQPDIRAPHLAVMGYSLGSFLALMLAARESQVSSVVLAAGGDLPLGTPLTPIARMVADPLRAVRRLAGRPLLMVSGRHDRTVRPEQAERLYAAAREPKELRWYDVGHILPPVAVEEAAAWLRRQLPERVEE</sequence>
<dbReference type="Proteomes" id="UP000010467">
    <property type="component" value="Chromosome"/>
</dbReference>
<dbReference type="Gene3D" id="3.40.50.1820">
    <property type="entry name" value="alpha/beta hydrolase"/>
    <property type="match status" value="1"/>
</dbReference>